<evidence type="ECO:0000313" key="8">
    <source>
        <dbReference type="EMBL" id="QGF24080.1"/>
    </source>
</evidence>
<dbReference type="InterPro" id="IPR013325">
    <property type="entry name" value="RNA_pol_sigma_r2"/>
</dbReference>
<keyword evidence="2" id="KW-0805">Transcription regulation</keyword>
<dbReference type="InterPro" id="IPR036388">
    <property type="entry name" value="WH-like_DNA-bd_sf"/>
</dbReference>
<dbReference type="PANTHER" id="PTHR43133:SF8">
    <property type="entry name" value="RNA POLYMERASE SIGMA FACTOR HI_1459-RELATED"/>
    <property type="match status" value="1"/>
</dbReference>
<dbReference type="GO" id="GO:0016987">
    <property type="term" value="F:sigma factor activity"/>
    <property type="evidence" value="ECO:0007669"/>
    <property type="project" value="UniProtKB-KW"/>
</dbReference>
<sequence>MREPFERVVHDHGATVLRVCRAVLGPGPDADDAWSETFLAALTAWPGLGEVTNMEAWLVRVAHHKAIDITRARARRALPSAALPDEVSTIGAPGADADGDELWAEVARLPERQRLAIAYHWFGGLSHAETAELIGGSPVAVRRAASDGLRALRRRYEAGDAREGEAR</sequence>
<proteinExistence type="inferred from homology"/>
<dbReference type="RefSeq" id="WP_153572609.1">
    <property type="nucleotide sequence ID" value="NZ_CP045725.1"/>
</dbReference>
<dbReference type="InterPro" id="IPR007627">
    <property type="entry name" value="RNA_pol_sigma70_r2"/>
</dbReference>
<dbReference type="EMBL" id="CP045725">
    <property type="protein sequence ID" value="QGF24080.1"/>
    <property type="molecule type" value="Genomic_DNA"/>
</dbReference>
<evidence type="ECO:0000256" key="4">
    <source>
        <dbReference type="ARBA" id="ARBA00023125"/>
    </source>
</evidence>
<dbReference type="Proteomes" id="UP000386847">
    <property type="component" value="Chromosome"/>
</dbReference>
<dbReference type="InterPro" id="IPR013324">
    <property type="entry name" value="RNA_pol_sigma_r3/r4-like"/>
</dbReference>
<reference evidence="8 9" key="1">
    <citation type="submission" date="2019-10" db="EMBL/GenBank/DDBJ databases">
        <title>Genomic analysis of Raineyella sp. CBA3103.</title>
        <authorList>
            <person name="Roh S.W."/>
        </authorList>
    </citation>
    <scope>NUCLEOTIDE SEQUENCE [LARGE SCALE GENOMIC DNA]</scope>
    <source>
        <strain evidence="8 9">CBA3103</strain>
    </source>
</reference>
<dbReference type="GO" id="GO:0006352">
    <property type="term" value="P:DNA-templated transcription initiation"/>
    <property type="evidence" value="ECO:0007669"/>
    <property type="project" value="InterPro"/>
</dbReference>
<dbReference type="KEGG" id="rain:Rai3103_10760"/>
<accession>A0A5Q2FAR2</accession>
<dbReference type="Gene3D" id="1.10.1740.10">
    <property type="match status" value="1"/>
</dbReference>
<keyword evidence="5" id="KW-0804">Transcription</keyword>
<organism evidence="8 9">
    <name type="scientific">Raineyella fluvialis</name>
    <dbReference type="NCBI Taxonomy" id="2662261"/>
    <lineage>
        <taxon>Bacteria</taxon>
        <taxon>Bacillati</taxon>
        <taxon>Actinomycetota</taxon>
        <taxon>Actinomycetes</taxon>
        <taxon>Propionibacteriales</taxon>
        <taxon>Propionibacteriaceae</taxon>
        <taxon>Raineyella</taxon>
    </lineage>
</organism>
<evidence type="ECO:0000259" key="6">
    <source>
        <dbReference type="Pfam" id="PF04542"/>
    </source>
</evidence>
<feature type="domain" description="RNA polymerase sigma-70 region 2" evidence="6">
    <location>
        <begin position="9"/>
        <end position="75"/>
    </location>
</feature>
<dbReference type="NCBIfam" id="TIGR02937">
    <property type="entry name" value="sigma70-ECF"/>
    <property type="match status" value="1"/>
</dbReference>
<dbReference type="Pfam" id="PF08281">
    <property type="entry name" value="Sigma70_r4_2"/>
    <property type="match status" value="1"/>
</dbReference>
<evidence type="ECO:0000256" key="2">
    <source>
        <dbReference type="ARBA" id="ARBA00023015"/>
    </source>
</evidence>
<dbReference type="InterPro" id="IPR013249">
    <property type="entry name" value="RNA_pol_sigma70_r4_t2"/>
</dbReference>
<dbReference type="InterPro" id="IPR014284">
    <property type="entry name" value="RNA_pol_sigma-70_dom"/>
</dbReference>
<protein>
    <submittedName>
        <fullName evidence="8">Sigma-70 family RNA polymerase sigma factor</fullName>
    </submittedName>
</protein>
<dbReference type="Pfam" id="PF04542">
    <property type="entry name" value="Sigma70_r2"/>
    <property type="match status" value="1"/>
</dbReference>
<keyword evidence="4" id="KW-0238">DNA-binding</keyword>
<dbReference type="SUPFAM" id="SSF88659">
    <property type="entry name" value="Sigma3 and sigma4 domains of RNA polymerase sigma factors"/>
    <property type="match status" value="1"/>
</dbReference>
<dbReference type="GO" id="GO:0003677">
    <property type="term" value="F:DNA binding"/>
    <property type="evidence" value="ECO:0007669"/>
    <property type="project" value="UniProtKB-KW"/>
</dbReference>
<comment type="similarity">
    <text evidence="1">Belongs to the sigma-70 factor family. ECF subfamily.</text>
</comment>
<keyword evidence="9" id="KW-1185">Reference proteome</keyword>
<evidence type="ECO:0000256" key="5">
    <source>
        <dbReference type="ARBA" id="ARBA00023163"/>
    </source>
</evidence>
<gene>
    <name evidence="8" type="ORF">Rai3103_10760</name>
</gene>
<dbReference type="PANTHER" id="PTHR43133">
    <property type="entry name" value="RNA POLYMERASE ECF-TYPE SIGMA FACTO"/>
    <property type="match status" value="1"/>
</dbReference>
<evidence type="ECO:0000256" key="1">
    <source>
        <dbReference type="ARBA" id="ARBA00010641"/>
    </source>
</evidence>
<dbReference type="AlphaFoldDB" id="A0A5Q2FAR2"/>
<dbReference type="Gene3D" id="1.10.10.10">
    <property type="entry name" value="Winged helix-like DNA-binding domain superfamily/Winged helix DNA-binding domain"/>
    <property type="match status" value="1"/>
</dbReference>
<dbReference type="InterPro" id="IPR039425">
    <property type="entry name" value="RNA_pol_sigma-70-like"/>
</dbReference>
<name>A0A5Q2FAR2_9ACTN</name>
<keyword evidence="3" id="KW-0731">Sigma factor</keyword>
<feature type="domain" description="RNA polymerase sigma factor 70 region 4 type 2" evidence="7">
    <location>
        <begin position="101"/>
        <end position="152"/>
    </location>
</feature>
<evidence type="ECO:0000313" key="9">
    <source>
        <dbReference type="Proteomes" id="UP000386847"/>
    </source>
</evidence>
<evidence type="ECO:0000256" key="3">
    <source>
        <dbReference type="ARBA" id="ARBA00023082"/>
    </source>
</evidence>
<dbReference type="SUPFAM" id="SSF88946">
    <property type="entry name" value="Sigma2 domain of RNA polymerase sigma factors"/>
    <property type="match status" value="1"/>
</dbReference>
<evidence type="ECO:0000259" key="7">
    <source>
        <dbReference type="Pfam" id="PF08281"/>
    </source>
</evidence>